<proteinExistence type="predicted"/>
<evidence type="ECO:0000256" key="1">
    <source>
        <dbReference type="SAM" id="SignalP"/>
    </source>
</evidence>
<evidence type="ECO:0000313" key="2">
    <source>
        <dbReference type="EMBL" id="KHT54988.1"/>
    </source>
</evidence>
<keyword evidence="1" id="KW-0732">Signal</keyword>
<dbReference type="AlphaFoldDB" id="A0A0B3YJU6"/>
<evidence type="ECO:0008006" key="4">
    <source>
        <dbReference type="Google" id="ProtNLM"/>
    </source>
</evidence>
<keyword evidence="3" id="KW-1185">Reference proteome</keyword>
<organism evidence="2 3">
    <name type="scientific">Alteromonas marina</name>
    <dbReference type="NCBI Taxonomy" id="203795"/>
    <lineage>
        <taxon>Bacteria</taxon>
        <taxon>Pseudomonadati</taxon>
        <taxon>Pseudomonadota</taxon>
        <taxon>Gammaproteobacteria</taxon>
        <taxon>Alteromonadales</taxon>
        <taxon>Alteromonadaceae</taxon>
        <taxon>Alteromonas/Salinimonas group</taxon>
        <taxon>Alteromonas</taxon>
    </lineage>
</organism>
<accession>A0A0B3YJU6</accession>
<feature type="chain" id="PRO_5002087202" description="Peptidylprolyl isomerase" evidence="1">
    <location>
        <begin position="26"/>
        <end position="214"/>
    </location>
</feature>
<gene>
    <name evidence="2" type="ORF">RJ41_05255</name>
</gene>
<evidence type="ECO:0000313" key="3">
    <source>
        <dbReference type="Proteomes" id="UP000031197"/>
    </source>
</evidence>
<name>A0A0B3YJU6_9ALTE</name>
<protein>
    <recommendedName>
        <fullName evidence="4">Peptidylprolyl isomerase</fullName>
    </recommendedName>
</protein>
<dbReference type="OrthoDB" id="9151308at2"/>
<reference evidence="2 3" key="1">
    <citation type="submission" date="2014-12" db="EMBL/GenBank/DDBJ databases">
        <title>Genome sequencing of Alteromonas marina AD001.</title>
        <authorList>
            <person name="Adrian T.G.S."/>
            <person name="Chan K.G."/>
        </authorList>
    </citation>
    <scope>NUCLEOTIDE SEQUENCE [LARGE SCALE GENOMIC DNA]</scope>
    <source>
        <strain evidence="2 3">AD001</strain>
    </source>
</reference>
<dbReference type="RefSeq" id="WP_039217882.1">
    <property type="nucleotide sequence ID" value="NZ_JWLW01000010.1"/>
</dbReference>
<dbReference type="EMBL" id="JWLW01000010">
    <property type="protein sequence ID" value="KHT54988.1"/>
    <property type="molecule type" value="Genomic_DNA"/>
</dbReference>
<dbReference type="Proteomes" id="UP000031197">
    <property type="component" value="Unassembled WGS sequence"/>
</dbReference>
<feature type="signal peptide" evidence="1">
    <location>
        <begin position="1"/>
        <end position="25"/>
    </location>
</feature>
<sequence length="214" mass="24509">MRMTSTIRYSLATALLILSSNLAYAAQANGQVDDQSVLAMVLNTEIRMADVVPSEEERKNLKQQAKDNYAGMLDYVVRVNASNRIYELVLEDYAKQKGIIVNQTLVSKFIEKFEGQVSSETATKPIKEIAAKQVIQFQTEKAMYEEFGGRVIFRQSNPQMPIDAYNTLLSRYRDAGKLSIIDEDLRDAFWDVFTPPFQYEIAPENVDFNQPWWL</sequence>
<comment type="caution">
    <text evidence="2">The sequence shown here is derived from an EMBL/GenBank/DDBJ whole genome shotgun (WGS) entry which is preliminary data.</text>
</comment>